<protein>
    <submittedName>
        <fullName evidence="3">HAD-like domain-containing protein</fullName>
    </submittedName>
</protein>
<name>A0A8K0WVZ5_9HYPO</name>
<dbReference type="GO" id="GO:0016791">
    <property type="term" value="F:phosphatase activity"/>
    <property type="evidence" value="ECO:0007669"/>
    <property type="project" value="UniProtKB-ARBA"/>
</dbReference>
<dbReference type="GO" id="GO:0019120">
    <property type="term" value="F:hydrolase activity, acting on acid halide bonds, in C-halide compounds"/>
    <property type="evidence" value="ECO:0007669"/>
    <property type="project" value="InterPro"/>
</dbReference>
<comment type="caution">
    <text evidence="3">The sequence shown here is derived from an EMBL/GenBank/DDBJ whole genome shotgun (WGS) entry which is preliminary data.</text>
</comment>
<keyword evidence="2" id="KW-0378">Hydrolase</keyword>
<dbReference type="Gene3D" id="1.10.150.240">
    <property type="entry name" value="Putative phosphatase, domain 2"/>
    <property type="match status" value="1"/>
</dbReference>
<dbReference type="EMBL" id="JAGPNK010000002">
    <property type="protein sequence ID" value="KAH7325967.1"/>
    <property type="molecule type" value="Genomic_DNA"/>
</dbReference>
<dbReference type="OrthoDB" id="40579at2759"/>
<dbReference type="Proteomes" id="UP000813444">
    <property type="component" value="Unassembled WGS sequence"/>
</dbReference>
<gene>
    <name evidence="3" type="ORF">B0I35DRAFT_474680</name>
</gene>
<dbReference type="PANTHER" id="PTHR43316">
    <property type="entry name" value="HYDROLASE, HALOACID DELAHOGENASE-RELATED"/>
    <property type="match status" value="1"/>
</dbReference>
<reference evidence="3" key="1">
    <citation type="journal article" date="2021" name="Nat. Commun.">
        <title>Genetic determinants of endophytism in the Arabidopsis root mycobiome.</title>
        <authorList>
            <person name="Mesny F."/>
            <person name="Miyauchi S."/>
            <person name="Thiergart T."/>
            <person name="Pickel B."/>
            <person name="Atanasova L."/>
            <person name="Karlsson M."/>
            <person name="Huettel B."/>
            <person name="Barry K.W."/>
            <person name="Haridas S."/>
            <person name="Chen C."/>
            <person name="Bauer D."/>
            <person name="Andreopoulos W."/>
            <person name="Pangilinan J."/>
            <person name="LaButti K."/>
            <person name="Riley R."/>
            <person name="Lipzen A."/>
            <person name="Clum A."/>
            <person name="Drula E."/>
            <person name="Henrissat B."/>
            <person name="Kohler A."/>
            <person name="Grigoriev I.V."/>
            <person name="Martin F.M."/>
            <person name="Hacquard S."/>
        </authorList>
    </citation>
    <scope>NUCLEOTIDE SEQUENCE</scope>
    <source>
        <strain evidence="3">MPI-CAGE-CH-0235</strain>
    </source>
</reference>
<accession>A0A8K0WVZ5</accession>
<comment type="similarity">
    <text evidence="1">Belongs to the HAD-like hydrolase superfamily. S-2-haloalkanoic acid dehalogenase family.</text>
</comment>
<dbReference type="PANTHER" id="PTHR43316:SF3">
    <property type="entry name" value="HALOACID DEHALOGENASE, TYPE II (AFU_ORTHOLOGUE AFUA_2G07750)-RELATED"/>
    <property type="match status" value="1"/>
</dbReference>
<dbReference type="InterPro" id="IPR006439">
    <property type="entry name" value="HAD-SF_hydro_IA"/>
</dbReference>
<dbReference type="NCBIfam" id="TIGR01493">
    <property type="entry name" value="HAD-SF-IA-v2"/>
    <property type="match status" value="1"/>
</dbReference>
<dbReference type="NCBIfam" id="TIGR01428">
    <property type="entry name" value="HAD_type_II"/>
    <property type="match status" value="1"/>
</dbReference>
<dbReference type="SUPFAM" id="SSF56784">
    <property type="entry name" value="HAD-like"/>
    <property type="match status" value="1"/>
</dbReference>
<dbReference type="InterPro" id="IPR023214">
    <property type="entry name" value="HAD_sf"/>
</dbReference>
<organism evidence="3 4">
    <name type="scientific">Stachybotrys elegans</name>
    <dbReference type="NCBI Taxonomy" id="80388"/>
    <lineage>
        <taxon>Eukaryota</taxon>
        <taxon>Fungi</taxon>
        <taxon>Dikarya</taxon>
        <taxon>Ascomycota</taxon>
        <taxon>Pezizomycotina</taxon>
        <taxon>Sordariomycetes</taxon>
        <taxon>Hypocreomycetidae</taxon>
        <taxon>Hypocreales</taxon>
        <taxon>Stachybotryaceae</taxon>
        <taxon>Stachybotrys</taxon>
    </lineage>
</organism>
<evidence type="ECO:0000313" key="3">
    <source>
        <dbReference type="EMBL" id="KAH7325967.1"/>
    </source>
</evidence>
<evidence type="ECO:0000256" key="2">
    <source>
        <dbReference type="ARBA" id="ARBA00022801"/>
    </source>
</evidence>
<dbReference type="Gene3D" id="3.40.50.1000">
    <property type="entry name" value="HAD superfamily/HAD-like"/>
    <property type="match status" value="1"/>
</dbReference>
<keyword evidence="4" id="KW-1185">Reference proteome</keyword>
<dbReference type="Pfam" id="PF00702">
    <property type="entry name" value="Hydrolase"/>
    <property type="match status" value="1"/>
</dbReference>
<evidence type="ECO:0000313" key="4">
    <source>
        <dbReference type="Proteomes" id="UP000813444"/>
    </source>
</evidence>
<dbReference type="InterPro" id="IPR006328">
    <property type="entry name" value="2-HAD"/>
</dbReference>
<dbReference type="InterPro" id="IPR051540">
    <property type="entry name" value="S-2-haloacid_dehalogenase"/>
</dbReference>
<proteinExistence type="inferred from homology"/>
<dbReference type="AlphaFoldDB" id="A0A8K0WVZ5"/>
<dbReference type="InterPro" id="IPR036412">
    <property type="entry name" value="HAD-like_sf"/>
</dbReference>
<dbReference type="PRINTS" id="PR00413">
    <property type="entry name" value="HADHALOGNASE"/>
</dbReference>
<evidence type="ECO:0000256" key="1">
    <source>
        <dbReference type="ARBA" id="ARBA00008106"/>
    </source>
</evidence>
<dbReference type="InterPro" id="IPR023198">
    <property type="entry name" value="PGP-like_dom2"/>
</dbReference>
<sequence>MSPGTLSPLSNVKALAFDVFGTVVDWRSSVVEELVVRAFRKLSTNLPEHLRSRLATISEEDWEKFAQQWRDTYSSFCKNFNPEVDAWRTVDEHHHDSLVNLLNEWGLEGLYTPTEVKSLSLVWHRLSPWPDSPDGLQQLSARMVTTTLSNGNLALLRDLRDYSSLRFRRLLSAEMFGAYKPSQAVYGGAVSELGLEPHEVAMVAAHLKDLKAARGCGLRTIYVERKQEEEWSPDDDNYKEAREWVDLWISEGEDGFVELARRI</sequence>